<sequence>MPQAPVQALAGTRNEYEFVMIDQLLEFVSRHPLLVGAFVAVGAAFMAYEARRSAAGGVSSGEATAMVNREDGVIVDLREKSEFRKAHIPGSRNIPNDRLDDRMQELDEHKDKPIIVVCKMGQQSGAAVEKLRKAGFTRAVRLKGGISQWQADDLPTARR</sequence>
<reference evidence="2 3" key="1">
    <citation type="submission" date="2018-10" db="EMBL/GenBank/DDBJ databases">
        <title>Genomic Encyclopedia of Type Strains, Phase IV (KMG-IV): sequencing the most valuable type-strain genomes for metagenomic binning, comparative biology and taxonomic classification.</title>
        <authorList>
            <person name="Goeker M."/>
        </authorList>
    </citation>
    <scope>NUCLEOTIDE SEQUENCE [LARGE SCALE GENOMIC DNA]</scope>
    <source>
        <strain evidence="2 3">DSM 23229</strain>
    </source>
</reference>
<gene>
    <name evidence="2" type="ORF">C7446_0163</name>
</gene>
<organism evidence="2 3">
    <name type="scientific">Kushneria sinocarnis</name>
    <dbReference type="NCBI Taxonomy" id="595502"/>
    <lineage>
        <taxon>Bacteria</taxon>
        <taxon>Pseudomonadati</taxon>
        <taxon>Pseudomonadota</taxon>
        <taxon>Gammaproteobacteria</taxon>
        <taxon>Oceanospirillales</taxon>
        <taxon>Halomonadaceae</taxon>
        <taxon>Kushneria</taxon>
    </lineage>
</organism>
<dbReference type="SMART" id="SM00450">
    <property type="entry name" value="RHOD"/>
    <property type="match status" value="1"/>
</dbReference>
<keyword evidence="2" id="KW-0808">Transferase</keyword>
<feature type="domain" description="Rhodanese" evidence="1">
    <location>
        <begin position="68"/>
        <end position="158"/>
    </location>
</feature>
<dbReference type="GO" id="GO:0016740">
    <property type="term" value="F:transferase activity"/>
    <property type="evidence" value="ECO:0007669"/>
    <property type="project" value="UniProtKB-KW"/>
</dbReference>
<dbReference type="PROSITE" id="PS50206">
    <property type="entry name" value="RHODANESE_3"/>
    <property type="match status" value="1"/>
</dbReference>
<dbReference type="AlphaFoldDB" id="A0A420X0H7"/>
<dbReference type="PANTHER" id="PTHR43031">
    <property type="entry name" value="FAD-DEPENDENT OXIDOREDUCTASE"/>
    <property type="match status" value="1"/>
</dbReference>
<protein>
    <submittedName>
        <fullName evidence="2">Rhodanese-related sulfurtransferase</fullName>
    </submittedName>
</protein>
<evidence type="ECO:0000313" key="3">
    <source>
        <dbReference type="Proteomes" id="UP000281975"/>
    </source>
</evidence>
<dbReference type="InterPro" id="IPR050229">
    <property type="entry name" value="GlpE_sulfurtransferase"/>
</dbReference>
<dbReference type="CDD" id="cd00158">
    <property type="entry name" value="RHOD"/>
    <property type="match status" value="1"/>
</dbReference>
<evidence type="ECO:0000313" key="2">
    <source>
        <dbReference type="EMBL" id="RKR07351.1"/>
    </source>
</evidence>
<dbReference type="Pfam" id="PF00581">
    <property type="entry name" value="Rhodanese"/>
    <property type="match status" value="1"/>
</dbReference>
<name>A0A420X0H7_9GAMM</name>
<evidence type="ECO:0000259" key="1">
    <source>
        <dbReference type="PROSITE" id="PS50206"/>
    </source>
</evidence>
<proteinExistence type="predicted"/>
<dbReference type="InterPro" id="IPR036873">
    <property type="entry name" value="Rhodanese-like_dom_sf"/>
</dbReference>
<accession>A0A420X0H7</accession>
<dbReference type="EMBL" id="RBIN01000001">
    <property type="protein sequence ID" value="RKR07351.1"/>
    <property type="molecule type" value="Genomic_DNA"/>
</dbReference>
<dbReference type="Proteomes" id="UP000281975">
    <property type="component" value="Unassembled WGS sequence"/>
</dbReference>
<dbReference type="SUPFAM" id="SSF52821">
    <property type="entry name" value="Rhodanese/Cell cycle control phosphatase"/>
    <property type="match status" value="1"/>
</dbReference>
<comment type="caution">
    <text evidence="2">The sequence shown here is derived from an EMBL/GenBank/DDBJ whole genome shotgun (WGS) entry which is preliminary data.</text>
</comment>
<dbReference type="InterPro" id="IPR001763">
    <property type="entry name" value="Rhodanese-like_dom"/>
</dbReference>
<keyword evidence="3" id="KW-1185">Reference proteome</keyword>
<dbReference type="PANTHER" id="PTHR43031:SF18">
    <property type="entry name" value="RHODANESE-RELATED SULFURTRANSFERASES"/>
    <property type="match status" value="1"/>
</dbReference>
<dbReference type="Gene3D" id="3.40.250.10">
    <property type="entry name" value="Rhodanese-like domain"/>
    <property type="match status" value="1"/>
</dbReference>